<proteinExistence type="predicted"/>
<keyword evidence="3" id="KW-1185">Reference proteome</keyword>
<protein>
    <recommendedName>
        <fullName evidence="1">Heterokaryon incompatibility domain-containing protein</fullName>
    </recommendedName>
</protein>
<dbReference type="STRING" id="1448316.A0A395H820"/>
<reference evidence="2 3" key="1">
    <citation type="submission" date="2018-02" db="EMBL/GenBank/DDBJ databases">
        <title>The genomes of Aspergillus section Nigri reveals drivers in fungal speciation.</title>
        <authorList>
            <consortium name="DOE Joint Genome Institute"/>
            <person name="Vesth T.C."/>
            <person name="Nybo J."/>
            <person name="Theobald S."/>
            <person name="Brandl J."/>
            <person name="Frisvad J.C."/>
            <person name="Nielsen K.F."/>
            <person name="Lyhne E.K."/>
            <person name="Kogle M.E."/>
            <person name="Kuo A."/>
            <person name="Riley R."/>
            <person name="Clum A."/>
            <person name="Nolan M."/>
            <person name="Lipzen A."/>
            <person name="Salamov A."/>
            <person name="Henrissat B."/>
            <person name="Wiebenga A."/>
            <person name="De vries R.P."/>
            <person name="Grigoriev I.V."/>
            <person name="Mortensen U.H."/>
            <person name="Andersen M.R."/>
            <person name="Baker S.E."/>
        </authorList>
    </citation>
    <scope>NUCLEOTIDE SEQUENCE [LARGE SCALE GENOMIC DNA]</scope>
    <source>
        <strain evidence="2 3">CBS 121593</strain>
    </source>
</reference>
<evidence type="ECO:0000259" key="1">
    <source>
        <dbReference type="Pfam" id="PF06985"/>
    </source>
</evidence>
<dbReference type="RefSeq" id="XP_025578036.1">
    <property type="nucleotide sequence ID" value="XM_025718866.1"/>
</dbReference>
<feature type="domain" description="Heterokaryon incompatibility" evidence="1">
    <location>
        <begin position="72"/>
        <end position="231"/>
    </location>
</feature>
<gene>
    <name evidence="2" type="ORF">BO80DRAFT_422641</name>
</gene>
<name>A0A395H820_9EURO</name>
<dbReference type="InterPro" id="IPR010730">
    <property type="entry name" value="HET"/>
</dbReference>
<sequence length="557" mass="62715">MPAFSTVAELNSSKLHNEYWSSTGPDFIPSFRHKTISNPRPVPPSDQAKLYPSRLVTPDGTSVRIQPPYPEYVVISYTWGRWKHRTREQDTEVKGGHWKVPANTLFTRDDLDTAVRNIAKGRHVWLDVLCIPQLDGDPEHGVEISKQGEIFRSASAAAVWLCSGGEETLAEICSWAPDESQMVDPDVLQVPNLLDIRSGHVDLSETRRRLQLIIALTTDVPWTTSLWTLQEAALRLDAVFYDKSGHQILHQQSGNPLTIRHLVKTLRYIRVALHQINEPGNPRSILQYPETMRATDADIDSWFQATDAVNQINLHNLMSMNAGQLLLTSTHRTCRRPHDRVYGIMGAIGVTIPVDYTRDPGEVMNAFLVELHNAFPAEMQSFHRSGAIRPSIRPWLADEDCDELGMVRQGQPPLSRPFRHVSPTGDLIVKELLLLSDRGMDDLAMRFLSETVLPALDNYAFHQISKGMISTQGCESTGRESYVRGCLVLRYVSTRVQLGLVPLGTVKGLEDMGWSWMYLLVGSEDAGVGARRFRRLGLVLLVEEMMVDVTHGEFHIY</sequence>
<dbReference type="GeneID" id="37223731"/>
<evidence type="ECO:0000313" key="3">
    <source>
        <dbReference type="Proteomes" id="UP000249402"/>
    </source>
</evidence>
<dbReference type="OrthoDB" id="2157530at2759"/>
<dbReference type="VEuPathDB" id="FungiDB:BO80DRAFT_422641"/>
<dbReference type="PANTHER" id="PTHR24148:SF64">
    <property type="entry name" value="HETEROKARYON INCOMPATIBILITY DOMAIN-CONTAINING PROTEIN"/>
    <property type="match status" value="1"/>
</dbReference>
<evidence type="ECO:0000313" key="2">
    <source>
        <dbReference type="EMBL" id="RAL03709.1"/>
    </source>
</evidence>
<dbReference type="Proteomes" id="UP000249402">
    <property type="component" value="Unassembled WGS sequence"/>
</dbReference>
<accession>A0A395H820</accession>
<dbReference type="Pfam" id="PF06985">
    <property type="entry name" value="HET"/>
    <property type="match status" value="1"/>
</dbReference>
<dbReference type="InterPro" id="IPR052895">
    <property type="entry name" value="HetReg/Transcr_Mod"/>
</dbReference>
<dbReference type="EMBL" id="KZ824426">
    <property type="protein sequence ID" value="RAL03709.1"/>
    <property type="molecule type" value="Genomic_DNA"/>
</dbReference>
<organism evidence="2 3">
    <name type="scientific">Aspergillus ibericus CBS 121593</name>
    <dbReference type="NCBI Taxonomy" id="1448316"/>
    <lineage>
        <taxon>Eukaryota</taxon>
        <taxon>Fungi</taxon>
        <taxon>Dikarya</taxon>
        <taxon>Ascomycota</taxon>
        <taxon>Pezizomycotina</taxon>
        <taxon>Eurotiomycetes</taxon>
        <taxon>Eurotiomycetidae</taxon>
        <taxon>Eurotiales</taxon>
        <taxon>Aspergillaceae</taxon>
        <taxon>Aspergillus</taxon>
        <taxon>Aspergillus subgen. Circumdati</taxon>
    </lineage>
</organism>
<dbReference type="PANTHER" id="PTHR24148">
    <property type="entry name" value="ANKYRIN REPEAT DOMAIN-CONTAINING PROTEIN 39 HOMOLOG-RELATED"/>
    <property type="match status" value="1"/>
</dbReference>
<dbReference type="AlphaFoldDB" id="A0A395H820"/>